<dbReference type="Pfam" id="PF13466">
    <property type="entry name" value="STAS_2"/>
    <property type="match status" value="1"/>
</dbReference>
<dbReference type="AlphaFoldDB" id="A0A1T3NTX9"/>
<keyword evidence="3" id="KW-1185">Reference proteome</keyword>
<comment type="caution">
    <text evidence="2">The sequence shown here is derived from an EMBL/GenBank/DDBJ whole genome shotgun (WGS) entry which is preliminary data.</text>
</comment>
<dbReference type="Gene3D" id="3.30.750.24">
    <property type="entry name" value="STAS domain"/>
    <property type="match status" value="1"/>
</dbReference>
<sequence length="302" mass="32179">MDTSQAGATVAAVGAMEYGSHCCFVSADEAVTRLAVHSYIRDGLSAEDRVLCLLGRRDRAWLMSTLSEGPTRPDDREADGSLVVVDVGRTPLWEGEFTPEGMAETFFAAVDQALADGFRGLRVCGDMTWGRAGGVEHAALLEFERLAGLGLPSRRAMGICLYDPREFSSVQIDAQERLHPLVAGTGRARPPTLQVTDTTKGLRLVGEADVGTRDLLEDALRRAMAHSGRDLVVDLSALEFADLGTMESLYRAATALGPDRHLVLRAAGPAVRKVVDLLGWSGAGGLILDEDRPSGECSGGAQ</sequence>
<dbReference type="EMBL" id="MWQN01000001">
    <property type="protein sequence ID" value="OPC80091.1"/>
    <property type="molecule type" value="Genomic_DNA"/>
</dbReference>
<dbReference type="Pfam" id="PF14417">
    <property type="entry name" value="MEDS"/>
    <property type="match status" value="1"/>
</dbReference>
<dbReference type="InterPro" id="IPR036513">
    <property type="entry name" value="STAS_dom_sf"/>
</dbReference>
<dbReference type="SUPFAM" id="SSF52091">
    <property type="entry name" value="SpoIIaa-like"/>
    <property type="match status" value="1"/>
</dbReference>
<accession>A0A1T3NTX9</accession>
<evidence type="ECO:0000313" key="2">
    <source>
        <dbReference type="EMBL" id="OPC80091.1"/>
    </source>
</evidence>
<dbReference type="OrthoDB" id="116243at2"/>
<dbReference type="CDD" id="cd07043">
    <property type="entry name" value="STAS_anti-anti-sigma_factors"/>
    <property type="match status" value="1"/>
</dbReference>
<evidence type="ECO:0000259" key="1">
    <source>
        <dbReference type="PROSITE" id="PS50801"/>
    </source>
</evidence>
<name>A0A1T3NTX9_9ACTN</name>
<evidence type="ECO:0000313" key="3">
    <source>
        <dbReference type="Proteomes" id="UP000190037"/>
    </source>
</evidence>
<dbReference type="STRING" id="159449.B4N89_03220"/>
<proteinExistence type="predicted"/>
<feature type="domain" description="STAS" evidence="1">
    <location>
        <begin position="202"/>
        <end position="279"/>
    </location>
</feature>
<dbReference type="Proteomes" id="UP000190037">
    <property type="component" value="Unassembled WGS sequence"/>
</dbReference>
<protein>
    <recommendedName>
        <fullName evidence="1">STAS domain-containing protein</fullName>
    </recommendedName>
</protein>
<dbReference type="PROSITE" id="PS50801">
    <property type="entry name" value="STAS"/>
    <property type="match status" value="1"/>
</dbReference>
<dbReference type="InterPro" id="IPR025847">
    <property type="entry name" value="MEDS_domain"/>
</dbReference>
<gene>
    <name evidence="2" type="ORF">B4N89_03220</name>
</gene>
<dbReference type="InterPro" id="IPR058548">
    <property type="entry name" value="MlaB-like_STAS"/>
</dbReference>
<organism evidence="2 3">
    <name type="scientific">Embleya scabrispora</name>
    <dbReference type="NCBI Taxonomy" id="159449"/>
    <lineage>
        <taxon>Bacteria</taxon>
        <taxon>Bacillati</taxon>
        <taxon>Actinomycetota</taxon>
        <taxon>Actinomycetes</taxon>
        <taxon>Kitasatosporales</taxon>
        <taxon>Streptomycetaceae</taxon>
        <taxon>Embleya</taxon>
    </lineage>
</organism>
<reference evidence="2 3" key="1">
    <citation type="submission" date="2017-03" db="EMBL/GenBank/DDBJ databases">
        <title>Draft genome sequence of Streptomyces scabrisporus NF3, endophyte isolated from Amphipterygium adstringens.</title>
        <authorList>
            <person name="Vazquez M."/>
            <person name="Ceapa C.D."/>
            <person name="Rodriguez Luna D."/>
            <person name="Sanchez Esquivel S."/>
        </authorList>
    </citation>
    <scope>NUCLEOTIDE SEQUENCE [LARGE SCALE GENOMIC DNA]</scope>
    <source>
        <strain evidence="2 3">NF3</strain>
    </source>
</reference>
<dbReference type="RefSeq" id="WP_078974357.1">
    <property type="nucleotide sequence ID" value="NZ_MWQN01000001.1"/>
</dbReference>
<dbReference type="InterPro" id="IPR002645">
    <property type="entry name" value="STAS_dom"/>
</dbReference>